<dbReference type="Proteomes" id="UP000011115">
    <property type="component" value="Unassembled WGS sequence"/>
</dbReference>
<evidence type="ECO:0000256" key="4">
    <source>
        <dbReference type="ARBA" id="ARBA00023288"/>
    </source>
</evidence>
<dbReference type="Pfam" id="PF07714">
    <property type="entry name" value="PK_Tyr_Ser-Thr"/>
    <property type="match status" value="2"/>
</dbReference>
<dbReference type="GO" id="GO:0005886">
    <property type="term" value="C:plasma membrane"/>
    <property type="evidence" value="ECO:0007669"/>
    <property type="project" value="UniProtKB-SubCell"/>
</dbReference>
<comment type="subcellular location">
    <subcellularLocation>
        <location evidence="1">Cell membrane</location>
        <topology evidence="1">Lipid-anchor</topology>
    </subcellularLocation>
</comment>
<dbReference type="GO" id="GO:0005524">
    <property type="term" value="F:ATP binding"/>
    <property type="evidence" value="ECO:0007669"/>
    <property type="project" value="UniProtKB-UniRule"/>
</dbReference>
<keyword evidence="5" id="KW-0067">ATP-binding</keyword>
<evidence type="ECO:0000256" key="6">
    <source>
        <dbReference type="SAM" id="MobiDB-lite"/>
    </source>
</evidence>
<keyword evidence="7" id="KW-1133">Transmembrane helix</keyword>
<dbReference type="PROSITE" id="PS00107">
    <property type="entry name" value="PROTEIN_KINASE_ATP"/>
    <property type="match status" value="1"/>
</dbReference>
<keyword evidence="5" id="KW-0547">Nucleotide-binding</keyword>
<dbReference type="ExpressionAtlas" id="M1CSD6">
    <property type="expression patterns" value="baseline"/>
</dbReference>
<accession>M1CSD6</accession>
<keyword evidence="7" id="KW-0812">Transmembrane</keyword>
<keyword evidence="2" id="KW-0808">Transferase</keyword>
<dbReference type="Gene3D" id="3.30.200.20">
    <property type="entry name" value="Phosphorylase Kinase, domain 1"/>
    <property type="match status" value="1"/>
</dbReference>
<sequence>MEDNYSESHHHSESQSHKNHQHNDILPSTSVLLIIVPIIIIILLIAISLLIVMLKRIQSAKHNGTNNSSKSVINKNNCMFVAHSTIDIHLSPDVKGGCLPGHGGSSGRMPETKLRGVQVFTYKQLEMSTDKFNEANVIGNGGYGVVYRGVLIDGTVAAIKVLQREGKQWERSFRLEVDLLSRLHSPYLVELLGYCADQHHRLLIFDYMPNGSLQQHLHSAHKQSTNSLNWGIRYASTGKLTTKSDVYSYGVVLLELLTGRVPIDTKRPPGEHVLVSWALPRLTNREKVVEMVDPTLQGQYTKKDLIQVAAIAAMCVQTEADYRPLMTDVVQSLVPLVKTYSSSCPANSFRSYNQTVSPRS</sequence>
<evidence type="ECO:0000313" key="9">
    <source>
        <dbReference type="EnsemblPlants" id="PGSC0003DMT400073643"/>
    </source>
</evidence>
<evidence type="ECO:0000256" key="2">
    <source>
        <dbReference type="ARBA" id="ARBA00022527"/>
    </source>
</evidence>
<keyword evidence="10" id="KW-1185">Reference proteome</keyword>
<reference evidence="9" key="2">
    <citation type="submission" date="2015-06" db="UniProtKB">
        <authorList>
            <consortium name="EnsemblPlants"/>
        </authorList>
    </citation>
    <scope>IDENTIFICATION</scope>
    <source>
        <strain evidence="9">DM1-3 516 R44</strain>
    </source>
</reference>
<dbReference type="Gene3D" id="1.10.510.10">
    <property type="entry name" value="Transferase(Phosphotransferase) domain 1"/>
    <property type="match status" value="1"/>
</dbReference>
<feature type="compositionally biased region" description="Basic and acidic residues" evidence="6">
    <location>
        <begin position="1"/>
        <end position="16"/>
    </location>
</feature>
<evidence type="ECO:0000313" key="10">
    <source>
        <dbReference type="Proteomes" id="UP000011115"/>
    </source>
</evidence>
<reference evidence="10" key="1">
    <citation type="journal article" date="2011" name="Nature">
        <title>Genome sequence and analysis of the tuber crop potato.</title>
        <authorList>
            <consortium name="The Potato Genome Sequencing Consortium"/>
        </authorList>
    </citation>
    <scope>NUCLEOTIDE SEQUENCE [LARGE SCALE GENOMIC DNA]</scope>
    <source>
        <strain evidence="10">cv. DM1-3 516 R44</strain>
    </source>
</reference>
<keyword evidence="3 7" id="KW-0472">Membrane</keyword>
<keyword evidence="4" id="KW-0449">Lipoprotein</keyword>
<dbReference type="SUPFAM" id="SSF56112">
    <property type="entry name" value="Protein kinase-like (PK-like)"/>
    <property type="match status" value="1"/>
</dbReference>
<dbReference type="GO" id="GO:0004674">
    <property type="term" value="F:protein serine/threonine kinase activity"/>
    <property type="evidence" value="ECO:0007669"/>
    <property type="project" value="UniProtKB-KW"/>
</dbReference>
<evidence type="ECO:0000256" key="5">
    <source>
        <dbReference type="PROSITE-ProRule" id="PRU10141"/>
    </source>
</evidence>
<protein>
    <submittedName>
        <fullName evidence="9">Protein kinase</fullName>
    </submittedName>
</protein>
<evidence type="ECO:0000256" key="3">
    <source>
        <dbReference type="ARBA" id="ARBA00023136"/>
    </source>
</evidence>
<evidence type="ECO:0000259" key="8">
    <source>
        <dbReference type="PROSITE" id="PS50011"/>
    </source>
</evidence>
<evidence type="ECO:0000256" key="7">
    <source>
        <dbReference type="SAM" id="Phobius"/>
    </source>
</evidence>
<dbReference type="OrthoDB" id="4062651at2759"/>
<dbReference type="Gramene" id="PGSC0003DMT400073643">
    <property type="protein sequence ID" value="PGSC0003DMT400073643"/>
    <property type="gene ID" value="PGSC0003DMG400028604"/>
</dbReference>
<keyword evidence="2" id="KW-0418">Kinase</keyword>
<feature type="domain" description="Protein kinase" evidence="8">
    <location>
        <begin position="132"/>
        <end position="360"/>
    </location>
</feature>
<dbReference type="FunFam" id="3.30.200.20:FF:000015">
    <property type="entry name" value="Somatic embryogenesis receptor kinase 1"/>
    <property type="match status" value="1"/>
</dbReference>
<dbReference type="EnsemblPlants" id="PGSC0003DMT400073643">
    <property type="protein sequence ID" value="PGSC0003DMT400073643"/>
    <property type="gene ID" value="PGSC0003DMG400028604"/>
</dbReference>
<dbReference type="InterPro" id="IPR001245">
    <property type="entry name" value="Ser-Thr/Tyr_kinase_cat_dom"/>
</dbReference>
<feature type="binding site" evidence="5">
    <location>
        <position position="160"/>
    </location>
    <ligand>
        <name>ATP</name>
        <dbReference type="ChEBI" id="CHEBI:30616"/>
    </ligand>
</feature>
<name>M1CSD6_SOLTU</name>
<dbReference type="PANTHER" id="PTHR47985:SF1">
    <property type="entry name" value="PROTEIN KINASE SUPERFAMILY PROTEIN"/>
    <property type="match status" value="1"/>
</dbReference>
<dbReference type="InterPro" id="IPR017441">
    <property type="entry name" value="Protein_kinase_ATP_BS"/>
</dbReference>
<feature type="region of interest" description="Disordered" evidence="6">
    <location>
        <begin position="1"/>
        <end position="22"/>
    </location>
</feature>
<keyword evidence="2" id="KW-0723">Serine/threonine-protein kinase</keyword>
<feature type="transmembrane region" description="Helical" evidence="7">
    <location>
        <begin position="31"/>
        <end position="54"/>
    </location>
</feature>
<dbReference type="AlphaFoldDB" id="M1CSD6"/>
<evidence type="ECO:0000256" key="1">
    <source>
        <dbReference type="ARBA" id="ARBA00004193"/>
    </source>
</evidence>
<proteinExistence type="predicted"/>
<dbReference type="PROSITE" id="PS50011">
    <property type="entry name" value="PROTEIN_KINASE_DOM"/>
    <property type="match status" value="1"/>
</dbReference>
<gene>
    <name evidence="9" type="primary">LOC102585340</name>
</gene>
<dbReference type="PANTHER" id="PTHR47985">
    <property type="entry name" value="OS07G0668900 PROTEIN"/>
    <property type="match status" value="1"/>
</dbReference>
<dbReference type="InterPro" id="IPR011009">
    <property type="entry name" value="Kinase-like_dom_sf"/>
</dbReference>
<organism evidence="9 10">
    <name type="scientific">Solanum tuberosum</name>
    <name type="common">Potato</name>
    <dbReference type="NCBI Taxonomy" id="4113"/>
    <lineage>
        <taxon>Eukaryota</taxon>
        <taxon>Viridiplantae</taxon>
        <taxon>Streptophyta</taxon>
        <taxon>Embryophyta</taxon>
        <taxon>Tracheophyta</taxon>
        <taxon>Spermatophyta</taxon>
        <taxon>Magnoliopsida</taxon>
        <taxon>eudicotyledons</taxon>
        <taxon>Gunneridae</taxon>
        <taxon>Pentapetalae</taxon>
        <taxon>asterids</taxon>
        <taxon>lamiids</taxon>
        <taxon>Solanales</taxon>
        <taxon>Solanaceae</taxon>
        <taxon>Solanoideae</taxon>
        <taxon>Solaneae</taxon>
        <taxon>Solanum</taxon>
    </lineage>
</organism>
<dbReference type="InterPro" id="IPR000719">
    <property type="entry name" value="Prot_kinase_dom"/>
</dbReference>